<dbReference type="EMBL" id="MU859185">
    <property type="protein sequence ID" value="KAK3950231.1"/>
    <property type="molecule type" value="Genomic_DNA"/>
</dbReference>
<protein>
    <submittedName>
        <fullName evidence="1">Uncharacterized protein</fullName>
    </submittedName>
</protein>
<name>A0AAN6NSI6_9PEZI</name>
<feature type="non-terminal residue" evidence="1">
    <location>
        <position position="74"/>
    </location>
</feature>
<evidence type="ECO:0000313" key="2">
    <source>
        <dbReference type="Proteomes" id="UP001303222"/>
    </source>
</evidence>
<evidence type="ECO:0000313" key="1">
    <source>
        <dbReference type="EMBL" id="KAK3950231.1"/>
    </source>
</evidence>
<sequence>MCRGTRDTRFELLPTRRRVMVPDCVQSRKSGTVSCPAWSFVIQRTVTRLTVSYCGMVDRKSKPFPTDHHDHGQT</sequence>
<dbReference type="Proteomes" id="UP001303222">
    <property type="component" value="Unassembled WGS sequence"/>
</dbReference>
<gene>
    <name evidence="1" type="ORF">QBC32DRAFT_347096</name>
</gene>
<proteinExistence type="predicted"/>
<organism evidence="1 2">
    <name type="scientific">Pseudoneurospora amorphoporcata</name>
    <dbReference type="NCBI Taxonomy" id="241081"/>
    <lineage>
        <taxon>Eukaryota</taxon>
        <taxon>Fungi</taxon>
        <taxon>Dikarya</taxon>
        <taxon>Ascomycota</taxon>
        <taxon>Pezizomycotina</taxon>
        <taxon>Sordariomycetes</taxon>
        <taxon>Sordariomycetidae</taxon>
        <taxon>Sordariales</taxon>
        <taxon>Sordariaceae</taxon>
        <taxon>Pseudoneurospora</taxon>
    </lineage>
</organism>
<dbReference type="AlphaFoldDB" id="A0AAN6NSI6"/>
<keyword evidence="2" id="KW-1185">Reference proteome</keyword>
<reference evidence="1" key="1">
    <citation type="journal article" date="2023" name="Mol. Phylogenet. Evol.">
        <title>Genome-scale phylogeny and comparative genomics of the fungal order Sordariales.</title>
        <authorList>
            <person name="Hensen N."/>
            <person name="Bonometti L."/>
            <person name="Westerberg I."/>
            <person name="Brannstrom I.O."/>
            <person name="Guillou S."/>
            <person name="Cros-Aarteil S."/>
            <person name="Calhoun S."/>
            <person name="Haridas S."/>
            <person name="Kuo A."/>
            <person name="Mondo S."/>
            <person name="Pangilinan J."/>
            <person name="Riley R."/>
            <person name="LaButti K."/>
            <person name="Andreopoulos B."/>
            <person name="Lipzen A."/>
            <person name="Chen C."/>
            <person name="Yan M."/>
            <person name="Daum C."/>
            <person name="Ng V."/>
            <person name="Clum A."/>
            <person name="Steindorff A."/>
            <person name="Ohm R.A."/>
            <person name="Martin F."/>
            <person name="Silar P."/>
            <person name="Natvig D.O."/>
            <person name="Lalanne C."/>
            <person name="Gautier V."/>
            <person name="Ament-Velasquez S.L."/>
            <person name="Kruys A."/>
            <person name="Hutchinson M.I."/>
            <person name="Powell A.J."/>
            <person name="Barry K."/>
            <person name="Miller A.N."/>
            <person name="Grigoriev I.V."/>
            <person name="Debuchy R."/>
            <person name="Gladieux P."/>
            <person name="Hiltunen Thoren M."/>
            <person name="Johannesson H."/>
        </authorList>
    </citation>
    <scope>NUCLEOTIDE SEQUENCE</scope>
    <source>
        <strain evidence="1">CBS 626.80</strain>
    </source>
</reference>
<comment type="caution">
    <text evidence="1">The sequence shown here is derived from an EMBL/GenBank/DDBJ whole genome shotgun (WGS) entry which is preliminary data.</text>
</comment>
<reference evidence="1" key="2">
    <citation type="submission" date="2023-06" db="EMBL/GenBank/DDBJ databases">
        <authorList>
            <consortium name="Lawrence Berkeley National Laboratory"/>
            <person name="Mondo S.J."/>
            <person name="Hensen N."/>
            <person name="Bonometti L."/>
            <person name="Westerberg I."/>
            <person name="Brannstrom I.O."/>
            <person name="Guillou S."/>
            <person name="Cros-Aarteil S."/>
            <person name="Calhoun S."/>
            <person name="Haridas S."/>
            <person name="Kuo A."/>
            <person name="Pangilinan J."/>
            <person name="Riley R."/>
            <person name="Labutti K."/>
            <person name="Andreopoulos B."/>
            <person name="Lipzen A."/>
            <person name="Chen C."/>
            <person name="Yanf M."/>
            <person name="Daum C."/>
            <person name="Ng V."/>
            <person name="Clum A."/>
            <person name="Steindorff A."/>
            <person name="Ohm R."/>
            <person name="Martin F."/>
            <person name="Silar P."/>
            <person name="Natvig D."/>
            <person name="Lalanne C."/>
            <person name="Gautier V."/>
            <person name="Ament-Velasquez S.L."/>
            <person name="Kruys A."/>
            <person name="Hutchinson M.I."/>
            <person name="Powell A.J."/>
            <person name="Barry K."/>
            <person name="Miller A.N."/>
            <person name="Grigoriev I.V."/>
            <person name="Debuchy R."/>
            <person name="Gladieux P."/>
            <person name="Thoren M.H."/>
            <person name="Johannesson H."/>
        </authorList>
    </citation>
    <scope>NUCLEOTIDE SEQUENCE</scope>
    <source>
        <strain evidence="1">CBS 626.80</strain>
    </source>
</reference>
<accession>A0AAN6NSI6</accession>